<organism evidence="9 10">
    <name type="scientific">Caldithrix abyssi DSM 13497</name>
    <dbReference type="NCBI Taxonomy" id="880073"/>
    <lineage>
        <taxon>Bacteria</taxon>
        <taxon>Pseudomonadati</taxon>
        <taxon>Calditrichota</taxon>
        <taxon>Calditrichia</taxon>
        <taxon>Calditrichales</taxon>
        <taxon>Calditrichaceae</taxon>
        <taxon>Caldithrix</taxon>
    </lineage>
</organism>
<keyword evidence="10" id="KW-1185">Reference proteome</keyword>
<keyword evidence="3 6" id="KW-0812">Transmembrane</keyword>
<proteinExistence type="predicted"/>
<dbReference type="Proteomes" id="UP000183868">
    <property type="component" value="Chromosome"/>
</dbReference>
<accession>H1XVA4</accession>
<dbReference type="EMBL" id="CP018099">
    <property type="protein sequence ID" value="APF20936.1"/>
    <property type="molecule type" value="Genomic_DNA"/>
</dbReference>
<dbReference type="OrthoDB" id="6212796at2"/>
<dbReference type="KEGG" id="caby:Cabys_4191"/>
<dbReference type="eggNOG" id="COG0697">
    <property type="taxonomic scope" value="Bacteria"/>
</dbReference>
<dbReference type="AlphaFoldDB" id="H1XVA4"/>
<feature type="transmembrane region" description="Helical" evidence="6">
    <location>
        <begin position="101"/>
        <end position="122"/>
    </location>
</feature>
<evidence type="ECO:0000313" key="9">
    <source>
        <dbReference type="EMBL" id="EHO40610.1"/>
    </source>
</evidence>
<dbReference type="RefSeq" id="WP_006927636.1">
    <property type="nucleotide sequence ID" value="NZ_CM001402.1"/>
</dbReference>
<dbReference type="EMBL" id="CM001402">
    <property type="protein sequence ID" value="EHO40610.1"/>
    <property type="molecule type" value="Genomic_DNA"/>
</dbReference>
<dbReference type="PaxDb" id="880073-Calab_0976"/>
<evidence type="ECO:0000256" key="6">
    <source>
        <dbReference type="SAM" id="Phobius"/>
    </source>
</evidence>
<dbReference type="InterPro" id="IPR037185">
    <property type="entry name" value="EmrE-like"/>
</dbReference>
<keyword evidence="5 6" id="KW-0472">Membrane</keyword>
<feature type="domain" description="EamA" evidence="7">
    <location>
        <begin position="165"/>
        <end position="298"/>
    </location>
</feature>
<feature type="transmembrane region" description="Helical" evidence="6">
    <location>
        <begin position="226"/>
        <end position="246"/>
    </location>
</feature>
<dbReference type="HOGENOM" id="CLU_063026_0_0_0"/>
<dbReference type="InterPro" id="IPR000620">
    <property type="entry name" value="EamA_dom"/>
</dbReference>
<evidence type="ECO:0000256" key="1">
    <source>
        <dbReference type="ARBA" id="ARBA00004651"/>
    </source>
</evidence>
<reference evidence="9 10" key="1">
    <citation type="submission" date="2011-09" db="EMBL/GenBank/DDBJ databases">
        <title>The permanent draft genome of Caldithrix abyssi DSM 13497.</title>
        <authorList>
            <consortium name="US DOE Joint Genome Institute (JGI-PGF)"/>
            <person name="Lucas S."/>
            <person name="Han J."/>
            <person name="Lapidus A."/>
            <person name="Bruce D."/>
            <person name="Goodwin L."/>
            <person name="Pitluck S."/>
            <person name="Peters L."/>
            <person name="Kyrpides N."/>
            <person name="Mavromatis K."/>
            <person name="Ivanova N."/>
            <person name="Mikhailova N."/>
            <person name="Chertkov O."/>
            <person name="Detter J.C."/>
            <person name="Tapia R."/>
            <person name="Han C."/>
            <person name="Land M."/>
            <person name="Hauser L."/>
            <person name="Markowitz V."/>
            <person name="Cheng J.-F."/>
            <person name="Hugenholtz P."/>
            <person name="Woyke T."/>
            <person name="Wu D."/>
            <person name="Spring S."/>
            <person name="Brambilla E."/>
            <person name="Klenk H.-P."/>
            <person name="Eisen J.A."/>
        </authorList>
    </citation>
    <scope>NUCLEOTIDE SEQUENCE [LARGE SCALE GENOMIC DNA]</scope>
    <source>
        <strain evidence="9 10">DSM 13497</strain>
    </source>
</reference>
<comment type="subcellular location">
    <subcellularLocation>
        <location evidence="1">Cell membrane</location>
        <topology evidence="1">Multi-pass membrane protein</topology>
    </subcellularLocation>
</comment>
<keyword evidence="4 6" id="KW-1133">Transmembrane helix</keyword>
<feature type="transmembrane region" description="Helical" evidence="6">
    <location>
        <begin position="72"/>
        <end position="95"/>
    </location>
</feature>
<feature type="transmembrane region" description="Helical" evidence="6">
    <location>
        <begin position="281"/>
        <end position="299"/>
    </location>
</feature>
<evidence type="ECO:0000256" key="5">
    <source>
        <dbReference type="ARBA" id="ARBA00023136"/>
    </source>
</evidence>
<feature type="domain" description="EamA" evidence="7">
    <location>
        <begin position="12"/>
        <end position="146"/>
    </location>
</feature>
<dbReference type="Pfam" id="PF00892">
    <property type="entry name" value="EamA"/>
    <property type="match status" value="2"/>
</dbReference>
<dbReference type="InterPro" id="IPR050638">
    <property type="entry name" value="AA-Vitamin_Transporters"/>
</dbReference>
<dbReference type="GO" id="GO:0005886">
    <property type="term" value="C:plasma membrane"/>
    <property type="evidence" value="ECO:0007669"/>
    <property type="project" value="UniProtKB-SubCell"/>
</dbReference>
<dbReference type="STRING" id="880073.Cabys_4191"/>
<evidence type="ECO:0000313" key="11">
    <source>
        <dbReference type="Proteomes" id="UP000183868"/>
    </source>
</evidence>
<feature type="transmembrane region" description="Helical" evidence="6">
    <location>
        <begin position="12"/>
        <end position="32"/>
    </location>
</feature>
<evidence type="ECO:0000259" key="7">
    <source>
        <dbReference type="Pfam" id="PF00892"/>
    </source>
</evidence>
<sequence>MKDHLKQKLAPYFVILAASLWGVDGIVLRPYLYRLPVVLVVMIETSMAAILMTPFFIRYFARLRLLNYKEWLSLLAVALFGGAIGTLAITRAIFYVNYVNLSVVVLIQKLQPVFAIGLAALFLKERLSKRFLKWAALALIGAYFMTFGWRLPNFFTGDKTLEAAGFAMLATMSFAASTVFSKRLLRRIDFHFATYLRFLVTALIMVVVGVFTNTYQAIAQITPQQILVFALIIFSTGAPAIFLYYYGLRKIPASIATICELSFPATAILLEYFVRHRLLDTVQWLGTFVLIFAIVRISMRINEWLE</sequence>
<feature type="transmembrane region" description="Helical" evidence="6">
    <location>
        <begin position="192"/>
        <end position="214"/>
    </location>
</feature>
<keyword evidence="2" id="KW-1003">Cell membrane</keyword>
<feature type="transmembrane region" description="Helical" evidence="6">
    <location>
        <begin position="134"/>
        <end position="151"/>
    </location>
</feature>
<reference evidence="8 11" key="2">
    <citation type="submission" date="2016-11" db="EMBL/GenBank/DDBJ databases">
        <title>Genomic analysis of Caldithrix abyssi and proposal of a novel bacterial phylum Caldithrichaeota.</title>
        <authorList>
            <person name="Kublanov I."/>
            <person name="Sigalova O."/>
            <person name="Gavrilov S."/>
            <person name="Lebedinsky A."/>
            <person name="Ivanova N."/>
            <person name="Daum C."/>
            <person name="Reddy T."/>
            <person name="Klenk H.P."/>
            <person name="Goker M."/>
            <person name="Reva O."/>
            <person name="Miroshnichenko M."/>
            <person name="Kyprides N."/>
            <person name="Woyke T."/>
            <person name="Gelfand M."/>
        </authorList>
    </citation>
    <scope>NUCLEOTIDE SEQUENCE [LARGE SCALE GENOMIC DNA]</scope>
    <source>
        <strain evidence="8 11">LF13</strain>
    </source>
</reference>
<name>H1XVA4_CALAY</name>
<gene>
    <name evidence="8" type="ORF">Cabys_4191</name>
    <name evidence="9" type="ORF">Calab_0976</name>
</gene>
<feature type="transmembrane region" description="Helical" evidence="6">
    <location>
        <begin position="163"/>
        <end position="180"/>
    </location>
</feature>
<evidence type="ECO:0000256" key="2">
    <source>
        <dbReference type="ARBA" id="ARBA00022475"/>
    </source>
</evidence>
<evidence type="ECO:0000256" key="4">
    <source>
        <dbReference type="ARBA" id="ARBA00022989"/>
    </source>
</evidence>
<dbReference type="SUPFAM" id="SSF103481">
    <property type="entry name" value="Multidrug resistance efflux transporter EmrE"/>
    <property type="match status" value="2"/>
</dbReference>
<dbReference type="InParanoid" id="H1XVA4"/>
<evidence type="ECO:0000256" key="3">
    <source>
        <dbReference type="ARBA" id="ARBA00022692"/>
    </source>
</evidence>
<protein>
    <submittedName>
        <fullName evidence="8">Putative membrane protein</fullName>
    </submittedName>
</protein>
<evidence type="ECO:0000313" key="10">
    <source>
        <dbReference type="Proteomes" id="UP000004671"/>
    </source>
</evidence>
<dbReference type="PANTHER" id="PTHR32322">
    <property type="entry name" value="INNER MEMBRANE TRANSPORTER"/>
    <property type="match status" value="1"/>
</dbReference>
<feature type="transmembrane region" description="Helical" evidence="6">
    <location>
        <begin position="38"/>
        <end position="60"/>
    </location>
</feature>
<dbReference type="PANTHER" id="PTHR32322:SF18">
    <property type="entry name" value="S-ADENOSYLMETHIONINE_S-ADENOSYLHOMOCYSTEINE TRANSPORTER"/>
    <property type="match status" value="1"/>
</dbReference>
<dbReference type="Proteomes" id="UP000004671">
    <property type="component" value="Chromosome"/>
</dbReference>
<evidence type="ECO:0000313" key="8">
    <source>
        <dbReference type="EMBL" id="APF20936.1"/>
    </source>
</evidence>